<name>A0A9P7F419_9AGAM</name>
<accession>A0A9P7F419</accession>
<dbReference type="InterPro" id="IPR041078">
    <property type="entry name" value="Plavaka"/>
</dbReference>
<dbReference type="RefSeq" id="XP_041291575.1">
    <property type="nucleotide sequence ID" value="XM_041439828.1"/>
</dbReference>
<dbReference type="AlphaFoldDB" id="A0A9P7F419"/>
<sequence length="474" mass="53890">MSIGNITKAKRCQTLVRATLDCFTPDACSLAGYRLFHYCMRLLLHSLITTRNDGVDMHVCPILAVYCLVSCYKKNHWDVLDSVMYDPESTKDILQWCKNSQHPLEFKENGLHAIYNPFWANMPHTDIFLALTPDLLHQIHKGMFKDHLIKWFPDYPRLQDFKKGIPNHKEMQQVFMGILTRAVPSCMLAVAHAILNFSYYAQLHIHMAESLEALQTALAAFHTNKDILKELSIHEHFNIPKIHQLTHYVWSFSLFGAADGFNTELSECLHIDFAEDAYHASNKQDFEEQMQPLFAAGHTAVSHSVLDLDLDLDSDSEGEAAIPYATPADELQVTYVLAKTPAHLYQSVQNIVYAHHGATDFIPALQSFLRTNLLHNTLIPGIQDCFDVYHQLVIVMPPAFQVSDAPMCRHIQATPERLASGRKPGCPAHFNMVLISDVAQVYMIFSLSHQFGEYSRALAYIEWFTPFRPPDTSS</sequence>
<evidence type="ECO:0000313" key="2">
    <source>
        <dbReference type="Proteomes" id="UP000823399"/>
    </source>
</evidence>
<dbReference type="GeneID" id="64702087"/>
<organism evidence="1 2">
    <name type="scientific">Suillus discolor</name>
    <dbReference type="NCBI Taxonomy" id="1912936"/>
    <lineage>
        <taxon>Eukaryota</taxon>
        <taxon>Fungi</taxon>
        <taxon>Dikarya</taxon>
        <taxon>Basidiomycota</taxon>
        <taxon>Agaricomycotina</taxon>
        <taxon>Agaricomycetes</taxon>
        <taxon>Agaricomycetidae</taxon>
        <taxon>Boletales</taxon>
        <taxon>Suillineae</taxon>
        <taxon>Suillaceae</taxon>
        <taxon>Suillus</taxon>
    </lineage>
</organism>
<comment type="caution">
    <text evidence="1">The sequence shown here is derived from an EMBL/GenBank/DDBJ whole genome shotgun (WGS) entry which is preliminary data.</text>
</comment>
<dbReference type="EMBL" id="JABBWM010000035">
    <property type="protein sequence ID" value="KAG2106537.1"/>
    <property type="molecule type" value="Genomic_DNA"/>
</dbReference>
<evidence type="ECO:0000313" key="1">
    <source>
        <dbReference type="EMBL" id="KAG2106537.1"/>
    </source>
</evidence>
<dbReference type="Pfam" id="PF18759">
    <property type="entry name" value="Plavaka"/>
    <property type="match status" value="1"/>
</dbReference>
<dbReference type="OrthoDB" id="3232941at2759"/>
<keyword evidence="2" id="KW-1185">Reference proteome</keyword>
<proteinExistence type="predicted"/>
<dbReference type="Proteomes" id="UP000823399">
    <property type="component" value="Unassembled WGS sequence"/>
</dbReference>
<protein>
    <submittedName>
        <fullName evidence="1">Uncharacterized protein</fullName>
    </submittedName>
</protein>
<gene>
    <name evidence="1" type="ORF">F5147DRAFT_746244</name>
</gene>
<reference evidence="1" key="1">
    <citation type="journal article" date="2020" name="New Phytol.">
        <title>Comparative genomics reveals dynamic genome evolution in host specialist ectomycorrhizal fungi.</title>
        <authorList>
            <person name="Lofgren L.A."/>
            <person name="Nguyen N.H."/>
            <person name="Vilgalys R."/>
            <person name="Ruytinx J."/>
            <person name="Liao H.L."/>
            <person name="Branco S."/>
            <person name="Kuo A."/>
            <person name="LaButti K."/>
            <person name="Lipzen A."/>
            <person name="Andreopoulos W."/>
            <person name="Pangilinan J."/>
            <person name="Riley R."/>
            <person name="Hundley H."/>
            <person name="Na H."/>
            <person name="Barry K."/>
            <person name="Grigoriev I.V."/>
            <person name="Stajich J.E."/>
            <person name="Kennedy P.G."/>
        </authorList>
    </citation>
    <scope>NUCLEOTIDE SEQUENCE</scope>
    <source>
        <strain evidence="1">FC423</strain>
    </source>
</reference>